<dbReference type="Proteomes" id="UP000182510">
    <property type="component" value="Chromosome"/>
</dbReference>
<name>A0A1L3J5D4_9FLAO</name>
<protein>
    <recommendedName>
        <fullName evidence="3">DUF4402 domain-containing protein</fullName>
    </recommendedName>
</protein>
<reference evidence="1 2" key="1">
    <citation type="submission" date="2016-11" db="EMBL/GenBank/DDBJ databases">
        <title>Gramella sp. LPB0144 isolated from marine environment.</title>
        <authorList>
            <person name="Kim E."/>
            <person name="Yi H."/>
        </authorList>
    </citation>
    <scope>NUCLEOTIDE SEQUENCE [LARGE SCALE GENOMIC DNA]</scope>
    <source>
        <strain evidence="1 2">LPB0144</strain>
    </source>
</reference>
<evidence type="ECO:0000313" key="2">
    <source>
        <dbReference type="Proteomes" id="UP000182510"/>
    </source>
</evidence>
<proteinExistence type="predicted"/>
<dbReference type="Pfam" id="PF14352">
    <property type="entry name" value="DUF4402"/>
    <property type="match status" value="1"/>
</dbReference>
<evidence type="ECO:0008006" key="3">
    <source>
        <dbReference type="Google" id="ProtNLM"/>
    </source>
</evidence>
<dbReference type="InterPro" id="IPR025514">
    <property type="entry name" value="DUF4402"/>
</dbReference>
<evidence type="ECO:0000313" key="1">
    <source>
        <dbReference type="EMBL" id="APG60331.1"/>
    </source>
</evidence>
<accession>A0A1L3J5D4</accession>
<gene>
    <name evidence="1" type="ORF">LPB144_07875</name>
</gene>
<dbReference type="EMBL" id="CP018153">
    <property type="protein sequence ID" value="APG60331.1"/>
    <property type="molecule type" value="Genomic_DNA"/>
</dbReference>
<dbReference type="KEGG" id="grl:LPB144_07875"/>
<dbReference type="AlphaFoldDB" id="A0A1L3J5D4"/>
<keyword evidence="2" id="KW-1185">Reference proteome</keyword>
<sequence>MLYLHCTNAQTITVTNDQDLKFGSFYLSGISSGSISISNNGDRSANGGVVILPSTVYQPWIFTISTDSETQMLVTVDNPSTNLSNANGDQITLTAGVSNPAVANVQQNSPAQMVIGGTISISNGVAQGFYTGDMLLTFSLYHE</sequence>
<dbReference type="STRING" id="1913577.LPB144_07875"/>
<organism evidence="1 2">
    <name type="scientific">Christiangramia salexigens</name>
    <dbReference type="NCBI Taxonomy" id="1913577"/>
    <lineage>
        <taxon>Bacteria</taxon>
        <taxon>Pseudomonadati</taxon>
        <taxon>Bacteroidota</taxon>
        <taxon>Flavobacteriia</taxon>
        <taxon>Flavobacteriales</taxon>
        <taxon>Flavobacteriaceae</taxon>
        <taxon>Christiangramia</taxon>
    </lineage>
</organism>